<keyword evidence="8" id="KW-0342">GTP-binding</keyword>
<evidence type="ECO:0000256" key="3">
    <source>
        <dbReference type="ARBA" id="ARBA00004608"/>
    </source>
</evidence>
<evidence type="ECO:0000256" key="16">
    <source>
        <dbReference type="SAM" id="MobiDB-lite"/>
    </source>
</evidence>
<dbReference type="SMART" id="SM00176">
    <property type="entry name" value="RAN"/>
    <property type="match status" value="1"/>
</dbReference>
<keyword evidence="15" id="KW-0727">SH2 domain</keyword>
<evidence type="ECO:0000256" key="4">
    <source>
        <dbReference type="ARBA" id="ARBA00006270"/>
    </source>
</evidence>
<dbReference type="InterPro" id="IPR050305">
    <property type="entry name" value="Small_GTPase_Rab"/>
</dbReference>
<dbReference type="SUPFAM" id="SSF55550">
    <property type="entry name" value="SH2 domain"/>
    <property type="match status" value="1"/>
</dbReference>
<dbReference type="PANTHER" id="PTHR47980">
    <property type="entry name" value="LD44762P"/>
    <property type="match status" value="1"/>
</dbReference>
<dbReference type="SUPFAM" id="SSF52540">
    <property type="entry name" value="P-loop containing nucleoside triphosphate hydrolases"/>
    <property type="match status" value="1"/>
</dbReference>
<evidence type="ECO:0000256" key="11">
    <source>
        <dbReference type="ARBA" id="ARBA00023289"/>
    </source>
</evidence>
<dbReference type="InterPro" id="IPR000980">
    <property type="entry name" value="SH2"/>
</dbReference>
<evidence type="ECO:0000256" key="5">
    <source>
        <dbReference type="ARBA" id="ARBA00011984"/>
    </source>
</evidence>
<dbReference type="GO" id="GO:0030670">
    <property type="term" value="C:phagocytic vesicle membrane"/>
    <property type="evidence" value="ECO:0007669"/>
    <property type="project" value="UniProtKB-SubCell"/>
</dbReference>
<dbReference type="InterPro" id="IPR036860">
    <property type="entry name" value="SH2_dom_sf"/>
</dbReference>
<dbReference type="InterPro" id="IPR005225">
    <property type="entry name" value="Small_GTP-bd"/>
</dbReference>
<keyword evidence="7" id="KW-0813">Transport</keyword>
<evidence type="ECO:0000313" key="18">
    <source>
        <dbReference type="EMBL" id="AWP11069.1"/>
    </source>
</evidence>
<dbReference type="InterPro" id="IPR027417">
    <property type="entry name" value="P-loop_NTPase"/>
</dbReference>
<evidence type="ECO:0000256" key="9">
    <source>
        <dbReference type="ARBA" id="ARBA00023136"/>
    </source>
</evidence>
<dbReference type="EMBL" id="CP026254">
    <property type="protein sequence ID" value="AWP11069.1"/>
    <property type="molecule type" value="Genomic_DNA"/>
</dbReference>
<dbReference type="SMART" id="SM00173">
    <property type="entry name" value="RAS"/>
    <property type="match status" value="1"/>
</dbReference>
<evidence type="ECO:0000256" key="8">
    <source>
        <dbReference type="ARBA" id="ARBA00023134"/>
    </source>
</evidence>
<dbReference type="Proteomes" id="UP000246464">
    <property type="component" value="Chromosome 12"/>
</dbReference>
<comment type="cofactor">
    <cofactor evidence="1">
        <name>Mg(2+)</name>
        <dbReference type="ChEBI" id="CHEBI:18420"/>
    </cofactor>
</comment>
<dbReference type="GO" id="GO:0015031">
    <property type="term" value="P:protein transport"/>
    <property type="evidence" value="ECO:0007669"/>
    <property type="project" value="UniProtKB-KW"/>
</dbReference>
<dbReference type="InterPro" id="IPR001806">
    <property type="entry name" value="Small_GTPase"/>
</dbReference>
<comment type="similarity">
    <text evidence="4">Belongs to the small GTPase superfamily. Rab family.</text>
</comment>
<keyword evidence="10" id="KW-0449">Lipoprotein</keyword>
<protein>
    <recommendedName>
        <fullName evidence="5">small monomeric GTPase</fullName>
        <ecNumber evidence="5">3.6.5.2</ecNumber>
    </recommendedName>
</protein>
<evidence type="ECO:0000256" key="2">
    <source>
        <dbReference type="ARBA" id="ARBA00004580"/>
    </source>
</evidence>
<keyword evidence="11" id="KW-0636">Prenylation</keyword>
<dbReference type="Gene3D" id="3.30.505.10">
    <property type="entry name" value="SH2 domain"/>
    <property type="match status" value="1"/>
</dbReference>
<feature type="region of interest" description="Disordered" evidence="16">
    <location>
        <begin position="469"/>
        <end position="494"/>
    </location>
</feature>
<dbReference type="FunFam" id="3.40.50.300:FF:000202">
    <property type="entry name" value="ras-related protein Rab-8A"/>
    <property type="match status" value="1"/>
</dbReference>
<evidence type="ECO:0000256" key="12">
    <source>
        <dbReference type="ARBA" id="ARBA00023329"/>
    </source>
</evidence>
<feature type="domain" description="SH2" evidence="17">
    <location>
        <begin position="248"/>
        <end position="339"/>
    </location>
</feature>
<feature type="compositionally biased region" description="Polar residues" evidence="16">
    <location>
        <begin position="469"/>
        <end position="492"/>
    </location>
</feature>
<keyword evidence="6" id="KW-0547">Nucleotide-binding</keyword>
<keyword evidence="12" id="KW-0968">Cytoplasmic vesicle</keyword>
<evidence type="ECO:0000259" key="17">
    <source>
        <dbReference type="PROSITE" id="PS50001"/>
    </source>
</evidence>
<evidence type="ECO:0000256" key="13">
    <source>
        <dbReference type="ARBA" id="ARBA00025701"/>
    </source>
</evidence>
<dbReference type="GO" id="GO:0010008">
    <property type="term" value="C:endosome membrane"/>
    <property type="evidence" value="ECO:0007669"/>
    <property type="project" value="UniProtKB-SubCell"/>
</dbReference>
<evidence type="ECO:0000256" key="15">
    <source>
        <dbReference type="PROSITE-ProRule" id="PRU00191"/>
    </source>
</evidence>
<name>A0A2U9C5Z8_SCOMX</name>
<organism evidence="18 19">
    <name type="scientific">Scophthalmus maximus</name>
    <name type="common">Turbot</name>
    <name type="synonym">Psetta maxima</name>
    <dbReference type="NCBI Taxonomy" id="52904"/>
    <lineage>
        <taxon>Eukaryota</taxon>
        <taxon>Metazoa</taxon>
        <taxon>Chordata</taxon>
        <taxon>Craniata</taxon>
        <taxon>Vertebrata</taxon>
        <taxon>Euteleostomi</taxon>
        <taxon>Actinopterygii</taxon>
        <taxon>Neopterygii</taxon>
        <taxon>Teleostei</taxon>
        <taxon>Neoteleostei</taxon>
        <taxon>Acanthomorphata</taxon>
        <taxon>Carangaria</taxon>
        <taxon>Pleuronectiformes</taxon>
        <taxon>Pleuronectoidei</taxon>
        <taxon>Scophthalmidae</taxon>
        <taxon>Scophthalmus</taxon>
    </lineage>
</organism>
<dbReference type="PROSITE" id="PS51421">
    <property type="entry name" value="RAS"/>
    <property type="match status" value="1"/>
</dbReference>
<sequence>MAKTYDYLFKLLLIGDSGVGKTCVLFRFSEDAFNSTFISTIGIDFKIRTIELDGKKIKLQIWDTAGQERFRTITTAYYRGAMGIMLVYDITNEKSFDNIKNWIRNIEEHASADVERMVLGNKCDVNDKRQVSKDRGEKLALEYGIKFMETSAKANINVENAFLTLARDIKAKMDKKLEGNNPQGSAQGVKITEQPKKSSFFRCTLLIDEQFLRMMESSQSLQGQYDAVTWFAKSQQQSVIRDGIVPEWFHGIISRKTAEELLMPKPPGYFLIRVSETRIGYTLSYRADDRCRHFMIDPLEDGHYMIVGENRRHRFLQDLVDFHCRTPIMPFSEVLTFTCGQSSNDKTDDKELLFPQRHPKPNSGLIQHNSLQLKRSCPVSEEEIAPPALPYRPRYLCTPAVLAASSQAHKLYPCLQGEFPNLTSQLPDTPVPLTRKRNTADNTPFNQPPDVPARICAPPLKLNQACIRTGSTPEAPSASTATEQPLSDNIQPVRNHIGKPSVVTSFKNLKKKFQKRSASQLQMYIENLEAPDRSGNTEGEYVEILGEQTLDGATFLNNPDGVLPHEYLPPPPFAPGY</sequence>
<gene>
    <name evidence="18" type="ORF">SMAX5B_022224</name>
</gene>
<dbReference type="SMART" id="SM00174">
    <property type="entry name" value="RHO"/>
    <property type="match status" value="1"/>
</dbReference>
<evidence type="ECO:0000256" key="14">
    <source>
        <dbReference type="ARBA" id="ARBA00047660"/>
    </source>
</evidence>
<evidence type="ECO:0000256" key="1">
    <source>
        <dbReference type="ARBA" id="ARBA00001946"/>
    </source>
</evidence>
<dbReference type="EC" id="3.6.5.2" evidence="5"/>
<dbReference type="GO" id="GO:0003925">
    <property type="term" value="F:G protein activity"/>
    <property type="evidence" value="ECO:0007669"/>
    <property type="project" value="UniProtKB-EC"/>
</dbReference>
<dbReference type="AlphaFoldDB" id="A0A2U9C5Z8"/>
<keyword evidence="7" id="KW-0653">Protein transport</keyword>
<dbReference type="SMART" id="SM00252">
    <property type="entry name" value="SH2"/>
    <property type="match status" value="1"/>
</dbReference>
<evidence type="ECO:0000256" key="7">
    <source>
        <dbReference type="ARBA" id="ARBA00022927"/>
    </source>
</evidence>
<accession>A0A2U9C5Z8</accession>
<dbReference type="GO" id="GO:0005525">
    <property type="term" value="F:GTP binding"/>
    <property type="evidence" value="ECO:0007669"/>
    <property type="project" value="UniProtKB-KW"/>
</dbReference>
<dbReference type="Pfam" id="PF00071">
    <property type="entry name" value="Ras"/>
    <property type="match status" value="1"/>
</dbReference>
<dbReference type="CDD" id="cd01867">
    <property type="entry name" value="Rab8_Rab10_Rab13_like"/>
    <property type="match status" value="1"/>
</dbReference>
<keyword evidence="19" id="KW-1185">Reference proteome</keyword>
<reference evidence="18 19" key="1">
    <citation type="submission" date="2017-12" db="EMBL/GenBank/DDBJ databases">
        <title>Integrating genomic resources of turbot (Scophthalmus maximus) in depth evaluation of genetic and physical mapping variation across individuals.</title>
        <authorList>
            <person name="Martinez P."/>
        </authorList>
    </citation>
    <scope>NUCLEOTIDE SEQUENCE [LARGE SCALE GENOMIC DNA]</scope>
</reference>
<comment type="catalytic activity">
    <reaction evidence="14">
        <text>GTP + H2O = GDP + phosphate + H(+)</text>
        <dbReference type="Rhea" id="RHEA:19669"/>
        <dbReference type="ChEBI" id="CHEBI:15377"/>
        <dbReference type="ChEBI" id="CHEBI:15378"/>
        <dbReference type="ChEBI" id="CHEBI:37565"/>
        <dbReference type="ChEBI" id="CHEBI:43474"/>
        <dbReference type="ChEBI" id="CHEBI:58189"/>
        <dbReference type="EC" id="3.6.5.2"/>
    </reaction>
    <physiologicalReaction direction="left-to-right" evidence="14">
        <dbReference type="Rhea" id="RHEA:19670"/>
    </physiologicalReaction>
</comment>
<dbReference type="SMART" id="SM00177">
    <property type="entry name" value="ARF"/>
    <property type="match status" value="1"/>
</dbReference>
<comment type="subcellular location">
    <subcellularLocation>
        <location evidence="13">Cytoplasmic vesicle membrane</location>
        <topology evidence="13">Lipid-anchor</topology>
        <orientation evidence="13">Cytoplasmic side</orientation>
    </subcellularLocation>
    <subcellularLocation>
        <location evidence="2">Cytoplasmic vesicle</location>
        <location evidence="2">Phagosome membrane</location>
    </subcellularLocation>
    <subcellularLocation>
        <location evidence="3">Endosome membrane</location>
    </subcellularLocation>
</comment>
<dbReference type="Gene3D" id="3.40.50.300">
    <property type="entry name" value="P-loop containing nucleotide triphosphate hydrolases"/>
    <property type="match status" value="1"/>
</dbReference>
<dbReference type="PRINTS" id="PR00449">
    <property type="entry name" value="RASTRNSFRMNG"/>
</dbReference>
<dbReference type="Pfam" id="PF00017">
    <property type="entry name" value="SH2"/>
    <property type="match status" value="1"/>
</dbReference>
<dbReference type="PROSITE" id="PS50001">
    <property type="entry name" value="SH2"/>
    <property type="match status" value="1"/>
</dbReference>
<dbReference type="STRING" id="52904.ENSSMAP00000015645"/>
<dbReference type="NCBIfam" id="TIGR00231">
    <property type="entry name" value="small_GTP"/>
    <property type="match status" value="1"/>
</dbReference>
<proteinExistence type="inferred from homology"/>
<dbReference type="PROSITE" id="PS51419">
    <property type="entry name" value="RAB"/>
    <property type="match status" value="1"/>
</dbReference>
<evidence type="ECO:0000256" key="10">
    <source>
        <dbReference type="ARBA" id="ARBA00023288"/>
    </source>
</evidence>
<keyword evidence="9" id="KW-0472">Membrane</keyword>
<evidence type="ECO:0000313" key="19">
    <source>
        <dbReference type="Proteomes" id="UP000246464"/>
    </source>
</evidence>
<dbReference type="PROSITE" id="PS51420">
    <property type="entry name" value="RHO"/>
    <property type="match status" value="1"/>
</dbReference>
<dbReference type="SMART" id="SM00175">
    <property type="entry name" value="RAB"/>
    <property type="match status" value="1"/>
</dbReference>
<evidence type="ECO:0000256" key="6">
    <source>
        <dbReference type="ARBA" id="ARBA00022741"/>
    </source>
</evidence>